<keyword evidence="3" id="KW-1185">Reference proteome</keyword>
<accession>A0A2K6MPB1</accession>
<dbReference type="AlphaFoldDB" id="A0A2K6MPB1"/>
<sequence length="59" mass="6484">MQIWFFQCATVFLPLLCAELDSTLGMRNKTFLKDSGSSRGSSISSGMFSVKGEENVCDL</sequence>
<feature type="signal peptide" evidence="1">
    <location>
        <begin position="1"/>
        <end position="25"/>
    </location>
</feature>
<proteinExistence type="predicted"/>
<organism evidence="2 3">
    <name type="scientific">Rhinopithecus bieti</name>
    <name type="common">Black snub-nosed monkey</name>
    <name type="synonym">Pygathrix bieti</name>
    <dbReference type="NCBI Taxonomy" id="61621"/>
    <lineage>
        <taxon>Eukaryota</taxon>
        <taxon>Metazoa</taxon>
        <taxon>Chordata</taxon>
        <taxon>Craniata</taxon>
        <taxon>Vertebrata</taxon>
        <taxon>Euteleostomi</taxon>
        <taxon>Mammalia</taxon>
        <taxon>Eutheria</taxon>
        <taxon>Euarchontoglires</taxon>
        <taxon>Primates</taxon>
        <taxon>Haplorrhini</taxon>
        <taxon>Catarrhini</taxon>
        <taxon>Cercopithecidae</taxon>
        <taxon>Colobinae</taxon>
        <taxon>Rhinopithecus</taxon>
    </lineage>
</organism>
<evidence type="ECO:0000256" key="1">
    <source>
        <dbReference type="SAM" id="SignalP"/>
    </source>
</evidence>
<keyword evidence="1" id="KW-0732">Signal</keyword>
<protein>
    <submittedName>
        <fullName evidence="2">Uncharacterized protein</fullName>
    </submittedName>
</protein>
<name>A0A2K6MPB1_RHIBE</name>
<reference evidence="2" key="3">
    <citation type="submission" date="2025-09" db="UniProtKB">
        <authorList>
            <consortium name="Ensembl"/>
        </authorList>
    </citation>
    <scope>IDENTIFICATION</scope>
</reference>
<dbReference type="Ensembl" id="ENSRBIT00000061647.1">
    <property type="protein sequence ID" value="ENSRBIP00000037633.1"/>
    <property type="gene ID" value="ENSRBIG00000042390.1"/>
</dbReference>
<dbReference type="OMA" id="WFFQCAT"/>
<dbReference type="GeneTree" id="ENSGT00910000147567"/>
<feature type="chain" id="PRO_5014389457" evidence="1">
    <location>
        <begin position="26"/>
        <end position="59"/>
    </location>
</feature>
<reference evidence="2 3" key="1">
    <citation type="submission" date="2016-06" db="EMBL/GenBank/DDBJ databases">
        <title>Genome of Rhinopithecus bieti.</title>
        <authorList>
            <person name="Wu"/>
            <person name="C.-I. and Zhang"/>
            <person name="Y."/>
        </authorList>
    </citation>
    <scope>NUCLEOTIDE SEQUENCE</scope>
</reference>
<reference evidence="2" key="2">
    <citation type="submission" date="2025-08" db="UniProtKB">
        <authorList>
            <consortium name="Ensembl"/>
        </authorList>
    </citation>
    <scope>IDENTIFICATION</scope>
</reference>
<evidence type="ECO:0000313" key="3">
    <source>
        <dbReference type="Proteomes" id="UP000233180"/>
    </source>
</evidence>
<evidence type="ECO:0000313" key="2">
    <source>
        <dbReference type="Ensembl" id="ENSRBIP00000037633.1"/>
    </source>
</evidence>
<dbReference type="Proteomes" id="UP000233180">
    <property type="component" value="Unassembled WGS sequence"/>
</dbReference>